<dbReference type="FunFam" id="3.30.160.60:FF:002771">
    <property type="entry name" value="Zinc finger protein 593"/>
    <property type="match status" value="1"/>
</dbReference>
<evidence type="ECO:0000256" key="1">
    <source>
        <dbReference type="ARBA" id="ARBA00004123"/>
    </source>
</evidence>
<evidence type="ECO:0000256" key="6">
    <source>
        <dbReference type="ARBA" id="ARBA00022771"/>
    </source>
</evidence>
<dbReference type="EMBL" id="LN835307">
    <property type="protein sequence ID" value="CRH01280.1"/>
    <property type="molecule type" value="Genomic_DNA"/>
</dbReference>
<evidence type="ECO:0000256" key="10">
    <source>
        <dbReference type="PROSITE-ProRule" id="PRU00042"/>
    </source>
</evidence>
<keyword evidence="5" id="KW-0479">Metal-binding</keyword>
<keyword evidence="4" id="KW-0690">Ribosome biogenesis</keyword>
<comment type="similarity">
    <text evidence="9">Belongs to the ZNF593/BUD20 C2H2-type zinc-finger protein family.</text>
</comment>
<evidence type="ECO:0000259" key="11">
    <source>
        <dbReference type="PROSITE" id="PS50157"/>
    </source>
</evidence>
<keyword evidence="7" id="KW-0862">Zinc</keyword>
<evidence type="ECO:0000256" key="8">
    <source>
        <dbReference type="ARBA" id="ARBA00023242"/>
    </source>
</evidence>
<keyword evidence="3" id="KW-0963">Cytoplasm</keyword>
<dbReference type="GeneID" id="39737408"/>
<dbReference type="SMART" id="SM00451">
    <property type="entry name" value="ZnF_U1"/>
    <property type="match status" value="1"/>
</dbReference>
<feature type="domain" description="C2H2-type" evidence="11">
    <location>
        <begin position="54"/>
        <end position="83"/>
    </location>
</feature>
<dbReference type="Proteomes" id="UP000220158">
    <property type="component" value="Chromosome 12"/>
</dbReference>
<dbReference type="InterPro" id="IPR022755">
    <property type="entry name" value="Znf_C2H2_jaz"/>
</dbReference>
<dbReference type="SUPFAM" id="SSF57667">
    <property type="entry name" value="beta-beta-alpha zinc fingers"/>
    <property type="match status" value="1"/>
</dbReference>
<dbReference type="GO" id="GO:0005737">
    <property type="term" value="C:cytoplasm"/>
    <property type="evidence" value="ECO:0007669"/>
    <property type="project" value="UniProtKB-SubCell"/>
</dbReference>
<evidence type="ECO:0000256" key="4">
    <source>
        <dbReference type="ARBA" id="ARBA00022517"/>
    </source>
</evidence>
<dbReference type="VEuPathDB" id="PlasmoDB:PRELSG_1216400"/>
<dbReference type="PROSITE" id="PS00028">
    <property type="entry name" value="ZINC_FINGER_C2H2_1"/>
    <property type="match status" value="1"/>
</dbReference>
<keyword evidence="6 10" id="KW-0863">Zinc-finger</keyword>
<name>A0A1J1H8I0_PLARL</name>
<evidence type="ECO:0000256" key="9">
    <source>
        <dbReference type="ARBA" id="ARBA00038064"/>
    </source>
</evidence>
<dbReference type="Gene3D" id="3.30.160.60">
    <property type="entry name" value="Classic Zinc Finger"/>
    <property type="match status" value="1"/>
</dbReference>
<evidence type="ECO:0000256" key="3">
    <source>
        <dbReference type="ARBA" id="ARBA00022490"/>
    </source>
</evidence>
<comment type="subcellular location">
    <subcellularLocation>
        <location evidence="2">Cytoplasm</location>
    </subcellularLocation>
    <subcellularLocation>
        <location evidence="1">Nucleus</location>
    </subcellularLocation>
</comment>
<dbReference type="RefSeq" id="XP_028534281.1">
    <property type="nucleotide sequence ID" value="XM_028677942.1"/>
</dbReference>
<dbReference type="PROSITE" id="PS50157">
    <property type="entry name" value="ZINC_FINGER_C2H2_2"/>
    <property type="match status" value="1"/>
</dbReference>
<dbReference type="GO" id="GO:0008270">
    <property type="term" value="F:zinc ion binding"/>
    <property type="evidence" value="ECO:0007669"/>
    <property type="project" value="UniProtKB-KW"/>
</dbReference>
<evidence type="ECO:0000256" key="5">
    <source>
        <dbReference type="ARBA" id="ARBA00022723"/>
    </source>
</evidence>
<dbReference type="GO" id="GO:0005634">
    <property type="term" value="C:nucleus"/>
    <property type="evidence" value="ECO:0007669"/>
    <property type="project" value="UniProtKB-SubCell"/>
</dbReference>
<proteinExistence type="inferred from homology"/>
<gene>
    <name evidence="12" type="ORF">PRELSG_1216400</name>
</gene>
<dbReference type="PANTHER" id="PTHR46095:SF1">
    <property type="entry name" value="ZINC FINGER PROTEIN 593"/>
    <property type="match status" value="1"/>
</dbReference>
<organism evidence="12 13">
    <name type="scientific">Plasmodium relictum</name>
    <dbReference type="NCBI Taxonomy" id="85471"/>
    <lineage>
        <taxon>Eukaryota</taxon>
        <taxon>Sar</taxon>
        <taxon>Alveolata</taxon>
        <taxon>Apicomplexa</taxon>
        <taxon>Aconoidasida</taxon>
        <taxon>Haemosporida</taxon>
        <taxon>Plasmodiidae</taxon>
        <taxon>Plasmodium</taxon>
        <taxon>Plasmodium (Haemamoeba)</taxon>
    </lineage>
</organism>
<dbReference type="InterPro" id="IPR013087">
    <property type="entry name" value="Znf_C2H2_type"/>
</dbReference>
<dbReference type="InterPro" id="IPR003604">
    <property type="entry name" value="Matrin/U1-like-C_Znf_C2H2"/>
</dbReference>
<evidence type="ECO:0000313" key="12">
    <source>
        <dbReference type="EMBL" id="CRH01280.1"/>
    </source>
</evidence>
<dbReference type="InterPro" id="IPR036236">
    <property type="entry name" value="Znf_C2H2_sf"/>
</dbReference>
<keyword evidence="13" id="KW-1185">Reference proteome</keyword>
<evidence type="ECO:0000313" key="13">
    <source>
        <dbReference type="Proteomes" id="UP000220158"/>
    </source>
</evidence>
<dbReference type="AlphaFoldDB" id="A0A1J1H8I0"/>
<dbReference type="PANTHER" id="PTHR46095">
    <property type="entry name" value="ZINC FINGER PROTEIN 593"/>
    <property type="match status" value="1"/>
</dbReference>
<accession>A0A1J1H8I0</accession>
<sequence length="104" mass="12504">MVLSSRKKKNPRNTIKSKILKTRKRKRDFDEVYKDYFNKTDLPHDEDLKGCGQYKCFACDIYFINNDALKQHEKTKKHKRRVKLLHKETAYTYKDSLKAAEITF</sequence>
<evidence type="ECO:0000256" key="7">
    <source>
        <dbReference type="ARBA" id="ARBA00022833"/>
    </source>
</evidence>
<protein>
    <submittedName>
        <fullName evidence="12">Zinc finger protein, putative</fullName>
    </submittedName>
</protein>
<dbReference type="GO" id="GO:0042254">
    <property type="term" value="P:ribosome biogenesis"/>
    <property type="evidence" value="ECO:0007669"/>
    <property type="project" value="UniProtKB-KW"/>
</dbReference>
<dbReference type="Pfam" id="PF12171">
    <property type="entry name" value="zf-C2H2_jaz"/>
    <property type="match status" value="1"/>
</dbReference>
<keyword evidence="8" id="KW-0539">Nucleus</keyword>
<dbReference type="InterPro" id="IPR051879">
    <property type="entry name" value="C2H2-ZF_Maturation_Protein"/>
</dbReference>
<dbReference type="KEGG" id="prel:PRELSG_1216400"/>
<dbReference type="GO" id="GO:0003676">
    <property type="term" value="F:nucleic acid binding"/>
    <property type="evidence" value="ECO:0007669"/>
    <property type="project" value="InterPro"/>
</dbReference>
<dbReference type="OrthoDB" id="24683at2759"/>
<reference evidence="12 13" key="1">
    <citation type="submission" date="2015-04" db="EMBL/GenBank/DDBJ databases">
        <authorList>
            <consortium name="Pathogen Informatics"/>
        </authorList>
    </citation>
    <scope>NUCLEOTIDE SEQUENCE [LARGE SCALE GENOMIC DNA]</scope>
    <source>
        <strain evidence="12 13">SGS1</strain>
    </source>
</reference>
<evidence type="ECO:0000256" key="2">
    <source>
        <dbReference type="ARBA" id="ARBA00004496"/>
    </source>
</evidence>